<accession>A0A3D8VMM7</accession>
<keyword evidence="1" id="KW-0472">Membrane</keyword>
<proteinExistence type="predicted"/>
<comment type="caution">
    <text evidence="2">The sequence shown here is derived from an EMBL/GenBank/DDBJ whole genome shotgun (WGS) entry which is preliminary data.</text>
</comment>
<keyword evidence="1" id="KW-1133">Transmembrane helix</keyword>
<protein>
    <submittedName>
        <fullName evidence="2">Uncharacterized protein</fullName>
    </submittedName>
</protein>
<sequence>MFNITNEQSPIEWISLILLILIALFFIYSGLKYTPDKHRQTKEESIADLRTKNSFEYKWLEKFVQKAPWWVGRIFFIAIGVVIMLLTAFGKIIL</sequence>
<organism evidence="2 3">
    <name type="scientific">Halobacillus trueperi</name>
    <dbReference type="NCBI Taxonomy" id="156205"/>
    <lineage>
        <taxon>Bacteria</taxon>
        <taxon>Bacillati</taxon>
        <taxon>Bacillota</taxon>
        <taxon>Bacilli</taxon>
        <taxon>Bacillales</taxon>
        <taxon>Bacillaceae</taxon>
        <taxon>Halobacillus</taxon>
    </lineage>
</organism>
<dbReference type="Proteomes" id="UP000257032">
    <property type="component" value="Unassembled WGS sequence"/>
</dbReference>
<evidence type="ECO:0000256" key="1">
    <source>
        <dbReference type="SAM" id="Phobius"/>
    </source>
</evidence>
<keyword evidence="1" id="KW-0812">Transmembrane</keyword>
<dbReference type="RefSeq" id="WP_115894317.1">
    <property type="nucleotide sequence ID" value="NZ_QTLC01000043.1"/>
</dbReference>
<dbReference type="AlphaFoldDB" id="A0A3D8VMM7"/>
<name>A0A3D8VMM7_9BACI</name>
<evidence type="ECO:0000313" key="2">
    <source>
        <dbReference type="EMBL" id="RDY70656.1"/>
    </source>
</evidence>
<gene>
    <name evidence="2" type="ORF">DXT76_12090</name>
</gene>
<evidence type="ECO:0000313" key="3">
    <source>
        <dbReference type="Proteomes" id="UP000257032"/>
    </source>
</evidence>
<feature type="transmembrane region" description="Helical" evidence="1">
    <location>
        <begin position="70"/>
        <end position="93"/>
    </location>
</feature>
<dbReference type="EMBL" id="QTLC01000043">
    <property type="protein sequence ID" value="RDY70656.1"/>
    <property type="molecule type" value="Genomic_DNA"/>
</dbReference>
<feature type="transmembrane region" description="Helical" evidence="1">
    <location>
        <begin position="13"/>
        <end position="31"/>
    </location>
</feature>
<reference evidence="2 3" key="1">
    <citation type="submission" date="2018-08" db="EMBL/GenBank/DDBJ databases">
        <title>Genome sequence of strict halophilic Halobacillus trueperi SS1 isolated from Lunsu, a salty water body of North West Himalayas.</title>
        <authorList>
            <person name="Gupta S."/>
            <person name="Sharma P."/>
            <person name="Dev K."/>
            <person name="Baumler D."/>
            <person name="Sourirajan A."/>
        </authorList>
    </citation>
    <scope>NUCLEOTIDE SEQUENCE [LARGE SCALE GENOMIC DNA]</scope>
    <source>
        <strain evidence="2 3">SS1</strain>
    </source>
</reference>